<proteinExistence type="predicted"/>
<sequence>MFGETEKCNPIVKIVILTIVASCWASELEFGGHGLTLGEIAVGHEEGFGFDELGGSEHEINLASYGKGGHYVPVVKTIGIPVAKKVPLLIPSLQVEKVPQNYPVPVIVKKPVPYQVEKQVFTKVEKKVPTPIEKIIPVKIEKPVPFHVVKHIPVPVVKPIPIKIPIHKTIVHSYKGH</sequence>
<feature type="chain" id="PRO_5041372828" evidence="1">
    <location>
        <begin position="26"/>
        <end position="177"/>
    </location>
</feature>
<dbReference type="EMBL" id="JAHYIQ010000021">
    <property type="protein sequence ID" value="KAK1123144.1"/>
    <property type="molecule type" value="Genomic_DNA"/>
</dbReference>
<feature type="signal peptide" evidence="1">
    <location>
        <begin position="1"/>
        <end position="25"/>
    </location>
</feature>
<organism evidence="2 3">
    <name type="scientific">Melipona bicolor</name>
    <dbReference type="NCBI Taxonomy" id="60889"/>
    <lineage>
        <taxon>Eukaryota</taxon>
        <taxon>Metazoa</taxon>
        <taxon>Ecdysozoa</taxon>
        <taxon>Arthropoda</taxon>
        <taxon>Hexapoda</taxon>
        <taxon>Insecta</taxon>
        <taxon>Pterygota</taxon>
        <taxon>Neoptera</taxon>
        <taxon>Endopterygota</taxon>
        <taxon>Hymenoptera</taxon>
        <taxon>Apocrita</taxon>
        <taxon>Aculeata</taxon>
        <taxon>Apoidea</taxon>
        <taxon>Anthophila</taxon>
        <taxon>Apidae</taxon>
        <taxon>Melipona</taxon>
    </lineage>
</organism>
<keyword evidence="3" id="KW-1185">Reference proteome</keyword>
<evidence type="ECO:0000256" key="1">
    <source>
        <dbReference type="SAM" id="SignalP"/>
    </source>
</evidence>
<dbReference type="AlphaFoldDB" id="A0AA40FPU2"/>
<gene>
    <name evidence="2" type="ORF">K0M31_008777</name>
</gene>
<comment type="caution">
    <text evidence="2">The sequence shown here is derived from an EMBL/GenBank/DDBJ whole genome shotgun (WGS) entry which is preliminary data.</text>
</comment>
<keyword evidence="1" id="KW-0732">Signal</keyword>
<accession>A0AA40FPU2</accession>
<protein>
    <submittedName>
        <fullName evidence="2">Uncharacterized protein</fullName>
    </submittedName>
</protein>
<evidence type="ECO:0000313" key="2">
    <source>
        <dbReference type="EMBL" id="KAK1123144.1"/>
    </source>
</evidence>
<name>A0AA40FPU2_9HYME</name>
<reference evidence="2" key="1">
    <citation type="submission" date="2021-10" db="EMBL/GenBank/DDBJ databases">
        <title>Melipona bicolor Genome sequencing and assembly.</title>
        <authorList>
            <person name="Araujo N.S."/>
            <person name="Arias M.C."/>
        </authorList>
    </citation>
    <scope>NUCLEOTIDE SEQUENCE</scope>
    <source>
        <strain evidence="2">USP_2M_L1-L4_2017</strain>
        <tissue evidence="2">Whole body</tissue>
    </source>
</reference>
<dbReference type="Proteomes" id="UP001177670">
    <property type="component" value="Unassembled WGS sequence"/>
</dbReference>
<evidence type="ECO:0000313" key="3">
    <source>
        <dbReference type="Proteomes" id="UP001177670"/>
    </source>
</evidence>